<evidence type="ECO:0000313" key="2">
    <source>
        <dbReference type="EMBL" id="SHH34348.1"/>
    </source>
</evidence>
<proteinExistence type="predicted"/>
<keyword evidence="1" id="KW-0472">Membrane</keyword>
<keyword evidence="1" id="KW-0812">Transmembrane</keyword>
<sequence>MFDPPKTGSAYNMILEMLLIFSIVPLGLFIIDRLLVIKFNYIKLTIIETIVFGSIFLYYFLVVNPF</sequence>
<organism evidence="2 3">
    <name type="scientific">Chryseobacterium oranimense</name>
    <dbReference type="NCBI Taxonomy" id="421058"/>
    <lineage>
        <taxon>Bacteria</taxon>
        <taxon>Pseudomonadati</taxon>
        <taxon>Bacteroidota</taxon>
        <taxon>Flavobacteriia</taxon>
        <taxon>Flavobacteriales</taxon>
        <taxon>Weeksellaceae</taxon>
        <taxon>Chryseobacterium group</taxon>
        <taxon>Chryseobacterium</taxon>
    </lineage>
</organism>
<dbReference type="Proteomes" id="UP000184047">
    <property type="component" value="Unassembled WGS sequence"/>
</dbReference>
<dbReference type="AlphaFoldDB" id="A0A1M5S7S9"/>
<keyword evidence="1" id="KW-1133">Transmembrane helix</keyword>
<dbReference type="STRING" id="421058.SAMN05421866_2661"/>
<feature type="transmembrane region" description="Helical" evidence="1">
    <location>
        <begin position="12"/>
        <end position="30"/>
    </location>
</feature>
<keyword evidence="3" id="KW-1185">Reference proteome</keyword>
<evidence type="ECO:0000313" key="3">
    <source>
        <dbReference type="Proteomes" id="UP000184047"/>
    </source>
</evidence>
<gene>
    <name evidence="2" type="ORF">SAMN05421866_2661</name>
</gene>
<protein>
    <submittedName>
        <fullName evidence="2">Uncharacterized protein</fullName>
    </submittedName>
</protein>
<dbReference type="EMBL" id="FQWT01000003">
    <property type="protein sequence ID" value="SHH34348.1"/>
    <property type="molecule type" value="Genomic_DNA"/>
</dbReference>
<feature type="transmembrane region" description="Helical" evidence="1">
    <location>
        <begin position="42"/>
        <end position="61"/>
    </location>
</feature>
<evidence type="ECO:0000256" key="1">
    <source>
        <dbReference type="SAM" id="Phobius"/>
    </source>
</evidence>
<name>A0A1M5S7S9_9FLAO</name>
<reference evidence="3" key="1">
    <citation type="submission" date="2016-11" db="EMBL/GenBank/DDBJ databases">
        <authorList>
            <person name="Varghese N."/>
            <person name="Submissions S."/>
        </authorList>
    </citation>
    <scope>NUCLEOTIDE SEQUENCE [LARGE SCALE GENOMIC DNA]</scope>
    <source>
        <strain evidence="3">DSM 19055</strain>
    </source>
</reference>
<accession>A0A1M5S7S9</accession>